<dbReference type="Gene3D" id="1.20.1250.20">
    <property type="entry name" value="MFS general substrate transporter like domains"/>
    <property type="match status" value="1"/>
</dbReference>
<evidence type="ECO:0000256" key="7">
    <source>
        <dbReference type="RuleBase" id="RU365065"/>
    </source>
</evidence>
<dbReference type="EMBL" id="KB822718">
    <property type="protein sequence ID" value="ETN43452.1"/>
    <property type="molecule type" value="Genomic_DNA"/>
</dbReference>
<keyword evidence="6 7" id="KW-0472">Membrane</keyword>
<feature type="transmembrane region" description="Helical" evidence="7">
    <location>
        <begin position="452"/>
        <end position="473"/>
    </location>
</feature>
<dbReference type="Pfam" id="PF06963">
    <property type="entry name" value="FPN1"/>
    <property type="match status" value="1"/>
</dbReference>
<feature type="transmembrane region" description="Helical" evidence="7">
    <location>
        <begin position="128"/>
        <end position="149"/>
    </location>
</feature>
<evidence type="ECO:0000256" key="1">
    <source>
        <dbReference type="ARBA" id="ARBA00004141"/>
    </source>
</evidence>
<feature type="transmembrane region" description="Helical" evidence="7">
    <location>
        <begin position="360"/>
        <end position="379"/>
    </location>
</feature>
<evidence type="ECO:0000256" key="3">
    <source>
        <dbReference type="ARBA" id="ARBA00022448"/>
    </source>
</evidence>
<proteinExistence type="inferred from homology"/>
<feature type="transmembrane region" description="Helical" evidence="7">
    <location>
        <begin position="301"/>
        <end position="320"/>
    </location>
</feature>
<dbReference type="PANTHER" id="PTHR11660:SF57">
    <property type="entry name" value="SOLUTE CARRIER FAMILY 40 MEMBER"/>
    <property type="match status" value="1"/>
</dbReference>
<dbReference type="SUPFAM" id="SSF103473">
    <property type="entry name" value="MFS general substrate transporter"/>
    <property type="match status" value="1"/>
</dbReference>
<dbReference type="eggNOG" id="KOG2601">
    <property type="taxonomic scope" value="Eukaryota"/>
</dbReference>
<dbReference type="GO" id="GO:0016020">
    <property type="term" value="C:membrane"/>
    <property type="evidence" value="ECO:0007669"/>
    <property type="project" value="UniProtKB-SubCell"/>
</dbReference>
<evidence type="ECO:0000313" key="8">
    <source>
        <dbReference type="EMBL" id="ETN43452.1"/>
    </source>
</evidence>
<feature type="transmembrane region" description="Helical" evidence="7">
    <location>
        <begin position="72"/>
        <end position="92"/>
    </location>
</feature>
<dbReference type="InParanoid" id="W2S449"/>
<accession>W2S449</accession>
<dbReference type="Proteomes" id="UP000030752">
    <property type="component" value="Unassembled WGS sequence"/>
</dbReference>
<evidence type="ECO:0000313" key="9">
    <source>
        <dbReference type="Proteomes" id="UP000030752"/>
    </source>
</evidence>
<reference evidence="8 9" key="1">
    <citation type="submission" date="2013-03" db="EMBL/GenBank/DDBJ databases">
        <title>The Genome Sequence of Phialophora europaea CBS 101466.</title>
        <authorList>
            <consortium name="The Broad Institute Genomics Platform"/>
            <person name="Cuomo C."/>
            <person name="de Hoog S."/>
            <person name="Gorbushina A."/>
            <person name="Walker B."/>
            <person name="Young S.K."/>
            <person name="Zeng Q."/>
            <person name="Gargeya S."/>
            <person name="Fitzgerald M."/>
            <person name="Haas B."/>
            <person name="Abouelleil A."/>
            <person name="Allen A.W."/>
            <person name="Alvarado L."/>
            <person name="Arachchi H.M."/>
            <person name="Berlin A.M."/>
            <person name="Chapman S.B."/>
            <person name="Gainer-Dewar J."/>
            <person name="Goldberg J."/>
            <person name="Griggs A."/>
            <person name="Gujja S."/>
            <person name="Hansen M."/>
            <person name="Howarth C."/>
            <person name="Imamovic A."/>
            <person name="Ireland A."/>
            <person name="Larimer J."/>
            <person name="McCowan C."/>
            <person name="Murphy C."/>
            <person name="Pearson M."/>
            <person name="Poon T.W."/>
            <person name="Priest M."/>
            <person name="Roberts A."/>
            <person name="Saif S."/>
            <person name="Shea T."/>
            <person name="Sisk P."/>
            <person name="Sykes S."/>
            <person name="Wortman J."/>
            <person name="Nusbaum C."/>
            <person name="Birren B."/>
        </authorList>
    </citation>
    <scope>NUCLEOTIDE SEQUENCE [LARGE SCALE GENOMIC DNA]</scope>
    <source>
        <strain evidence="8 9">CBS 101466</strain>
    </source>
</reference>
<dbReference type="AlphaFoldDB" id="W2S449"/>
<feature type="transmembrane region" description="Helical" evidence="7">
    <location>
        <begin position="326"/>
        <end position="348"/>
    </location>
</feature>
<organism evidence="8 9">
    <name type="scientific">Cyphellophora europaea (strain CBS 101466)</name>
    <name type="common">Phialophora europaea</name>
    <dbReference type="NCBI Taxonomy" id="1220924"/>
    <lineage>
        <taxon>Eukaryota</taxon>
        <taxon>Fungi</taxon>
        <taxon>Dikarya</taxon>
        <taxon>Ascomycota</taxon>
        <taxon>Pezizomycotina</taxon>
        <taxon>Eurotiomycetes</taxon>
        <taxon>Chaetothyriomycetidae</taxon>
        <taxon>Chaetothyriales</taxon>
        <taxon>Cyphellophoraceae</taxon>
        <taxon>Cyphellophora</taxon>
    </lineage>
</organism>
<dbReference type="CDD" id="cd17480">
    <property type="entry name" value="MFS_SLC40A1_like"/>
    <property type="match status" value="1"/>
</dbReference>
<name>W2S449_CYPE1</name>
<dbReference type="InterPro" id="IPR009716">
    <property type="entry name" value="Ferroportin-1"/>
</dbReference>
<dbReference type="PANTHER" id="PTHR11660">
    <property type="entry name" value="SOLUTE CARRIER FAMILY 40 MEMBER"/>
    <property type="match status" value="1"/>
</dbReference>
<keyword evidence="4 7" id="KW-0812">Transmembrane</keyword>
<dbReference type="OrthoDB" id="648861at2759"/>
<comment type="similarity">
    <text evidence="2 7">Belongs to the ferroportin (FP) (TC 2.A.100) family. SLC40A subfamily.</text>
</comment>
<keyword evidence="9" id="KW-1185">Reference proteome</keyword>
<feature type="transmembrane region" description="Helical" evidence="7">
    <location>
        <begin position="385"/>
        <end position="404"/>
    </location>
</feature>
<comment type="function">
    <text evidence="7">May be involved in iron transport and iron homeostasis.</text>
</comment>
<protein>
    <recommendedName>
        <fullName evidence="7">Solute carrier family 40 member</fullName>
    </recommendedName>
</protein>
<dbReference type="RefSeq" id="XP_008715188.1">
    <property type="nucleotide sequence ID" value="XM_008716966.1"/>
</dbReference>
<evidence type="ECO:0000256" key="2">
    <source>
        <dbReference type="ARBA" id="ARBA00006279"/>
    </source>
</evidence>
<sequence length="508" mass="56272">MASHPADEPTPQHAIEHTTRLLTVEDDDISTDHVRPTHDMEEESGVDISVALTATARRLYVSHFLSTWNTRVFEFGAVLYLAAIFPGTLLPMSTYALCRGLSAVVLSPAVGRYIDSGERLHVVRTSIVVQRIAVTLSCALLWLMVIGVARQRWLKIAMVGVLSLTACVEKLCSIMNLVAVERDWVVVVARDSAPALRTLNSQMRRIDLLCKLVGPFAVSLIDGYSTETAILVNLGMNLLSLPLEYYAIRRVYRSTPALQLSEPRSIEANEVQSWSQSLMQVRKQLCVYFGHPAMRPSLAGALLYLTVLSFSGQMVTYLLAVGFTSIHVAIARTISVSFEISATWLAPWVMSCVGSVRSGIWFLSWQMLCLAAGVTAFSLTGDPAWAAIGLVIGTILSRVGLWGFDLSSQVIVQEEVQAEYRGSFSSIEASLQNGFELCSFAATMVFSQPEQFQWPVLLSCSAVYVAGVLYAWFVRDRRGHLVHFCERTDSKKRIWHTTHRRTGLLSDD</sequence>
<evidence type="ECO:0000256" key="6">
    <source>
        <dbReference type="ARBA" id="ARBA00023136"/>
    </source>
</evidence>
<keyword evidence="7" id="KW-0406">Ion transport</keyword>
<dbReference type="HOGENOM" id="CLU_020370_5_0_1"/>
<gene>
    <name evidence="8" type="ORF">HMPREF1541_02611</name>
</gene>
<dbReference type="InterPro" id="IPR036259">
    <property type="entry name" value="MFS_trans_sf"/>
</dbReference>
<evidence type="ECO:0000256" key="5">
    <source>
        <dbReference type="ARBA" id="ARBA00022989"/>
    </source>
</evidence>
<comment type="caution">
    <text evidence="7">Lacks conserved residue(s) required for the propagation of feature annotation.</text>
</comment>
<keyword evidence="3 7" id="KW-0813">Transport</keyword>
<comment type="subcellular location">
    <subcellularLocation>
        <location evidence="1 7">Membrane</location>
        <topology evidence="1 7">Multi-pass membrane protein</topology>
    </subcellularLocation>
</comment>
<dbReference type="GeneID" id="19969950"/>
<dbReference type="STRING" id="1220924.W2S449"/>
<dbReference type="GO" id="GO:0005381">
    <property type="term" value="F:iron ion transmembrane transporter activity"/>
    <property type="evidence" value="ECO:0007669"/>
    <property type="project" value="UniProtKB-UniRule"/>
</dbReference>
<evidence type="ECO:0000256" key="4">
    <source>
        <dbReference type="ARBA" id="ARBA00022692"/>
    </source>
</evidence>
<keyword evidence="5 7" id="KW-1133">Transmembrane helix</keyword>
<dbReference type="VEuPathDB" id="FungiDB:HMPREF1541_02611"/>